<keyword evidence="2" id="KW-1185">Reference proteome</keyword>
<dbReference type="AlphaFoldDB" id="A0A2T0B144"/>
<dbReference type="RefSeq" id="WP_106064538.1">
    <property type="nucleotide sequence ID" value="NZ_PVXO01000066.1"/>
</dbReference>
<gene>
    <name evidence="1" type="ORF">CLLI_25030</name>
</gene>
<proteinExistence type="predicted"/>
<dbReference type="Proteomes" id="UP000239706">
    <property type="component" value="Unassembled WGS sequence"/>
</dbReference>
<evidence type="ECO:0000313" key="1">
    <source>
        <dbReference type="EMBL" id="PRR77330.1"/>
    </source>
</evidence>
<dbReference type="EMBL" id="PVXO01000066">
    <property type="protein sequence ID" value="PRR77330.1"/>
    <property type="molecule type" value="Genomic_DNA"/>
</dbReference>
<dbReference type="OrthoDB" id="1954331at2"/>
<name>A0A2T0B144_9CLOT</name>
<evidence type="ECO:0000313" key="2">
    <source>
        <dbReference type="Proteomes" id="UP000239706"/>
    </source>
</evidence>
<accession>A0A2T0B144</accession>
<sequence>MSKIEYTKDTKEIVDKNYELLSFYQGDGSSASANVHFNACELCRTVTLDPSLEDVSRLLRVRVVVVNVCPGKEITLGCIVTDRSGRILAYKSDTFIAMKDRTLGTESGNVITENKSINCGCPDPGHCIDVRRAFTFILPVSDLCSPMDVNVKVIANYTSPCS</sequence>
<organism evidence="1 2">
    <name type="scientific">Clostridium liquoris</name>
    <dbReference type="NCBI Taxonomy" id="1289519"/>
    <lineage>
        <taxon>Bacteria</taxon>
        <taxon>Bacillati</taxon>
        <taxon>Bacillota</taxon>
        <taxon>Clostridia</taxon>
        <taxon>Eubacteriales</taxon>
        <taxon>Clostridiaceae</taxon>
        <taxon>Clostridium</taxon>
    </lineage>
</organism>
<reference evidence="1 2" key="1">
    <citation type="submission" date="2018-03" db="EMBL/GenBank/DDBJ databases">
        <title>Genome sequence of Clostridium liquoris DSM 100320.</title>
        <authorList>
            <person name="Poehlein A."/>
            <person name="Daniel R."/>
        </authorList>
    </citation>
    <scope>NUCLEOTIDE SEQUENCE [LARGE SCALE GENOMIC DNA]</scope>
    <source>
        <strain evidence="1 2">DSM 100320</strain>
    </source>
</reference>
<protein>
    <submittedName>
        <fullName evidence="1">Uncharacterized protein</fullName>
    </submittedName>
</protein>
<comment type="caution">
    <text evidence="1">The sequence shown here is derived from an EMBL/GenBank/DDBJ whole genome shotgun (WGS) entry which is preliminary data.</text>
</comment>